<evidence type="ECO:0000313" key="3">
    <source>
        <dbReference type="Proteomes" id="UP001254257"/>
    </source>
</evidence>
<dbReference type="Proteomes" id="UP001254257">
    <property type="component" value="Unassembled WGS sequence"/>
</dbReference>
<accession>A0ABU3S7B7</accession>
<protein>
    <submittedName>
        <fullName evidence="2">DUF6455 family protein</fullName>
    </submittedName>
</protein>
<dbReference type="Pfam" id="PF20056">
    <property type="entry name" value="DUF6455"/>
    <property type="match status" value="1"/>
</dbReference>
<gene>
    <name evidence="2" type="ORF">RKE40_10075</name>
</gene>
<name>A0ABU3S7B7_9HYPH</name>
<sequence>MAARFFDRMQTGRGRSASAALAGVALIEAARAILFRAATSPRAFAAWLARSPDCLTCSNVPHRGLVDAALQEEETMHLSELAQRWRQRHSARRELDALGRDGLRELASDIAVSQADLYDLALRDASENELLPRLLASTGFDAERLSRLQPAVMRDMAVVCASCTMTQRCRRRLDRDEAELTYQQYCANAATIAALRRERLRRPKLRVVETPC</sequence>
<feature type="domain" description="DUF6455" evidence="1">
    <location>
        <begin position="141"/>
        <end position="197"/>
    </location>
</feature>
<reference evidence="2 3" key="1">
    <citation type="submission" date="2023-09" db="EMBL/GenBank/DDBJ databases">
        <title>Whole genome shotgun sequencing (WGS) of Bosea sp. ZW T0_25, isolated from stored onions (Allium cepa).</title>
        <authorList>
            <person name="Stoll D.A."/>
            <person name="Huch M."/>
        </authorList>
    </citation>
    <scope>NUCLEOTIDE SEQUENCE [LARGE SCALE GENOMIC DNA]</scope>
    <source>
        <strain evidence="2 3">ZW T0_25</strain>
    </source>
</reference>
<evidence type="ECO:0000259" key="1">
    <source>
        <dbReference type="Pfam" id="PF20056"/>
    </source>
</evidence>
<dbReference type="EMBL" id="JAWDID010000011">
    <property type="protein sequence ID" value="MDU0340230.1"/>
    <property type="molecule type" value="Genomic_DNA"/>
</dbReference>
<dbReference type="InterPro" id="IPR045601">
    <property type="entry name" value="DUF6455"/>
</dbReference>
<keyword evidence="3" id="KW-1185">Reference proteome</keyword>
<comment type="caution">
    <text evidence="2">The sequence shown here is derived from an EMBL/GenBank/DDBJ whole genome shotgun (WGS) entry which is preliminary data.</text>
</comment>
<proteinExistence type="predicted"/>
<evidence type="ECO:0000313" key="2">
    <source>
        <dbReference type="EMBL" id="MDU0340230.1"/>
    </source>
</evidence>
<dbReference type="RefSeq" id="WP_316018101.1">
    <property type="nucleotide sequence ID" value="NZ_JAWDID010000011.1"/>
</dbReference>
<organism evidence="2 3">
    <name type="scientific">Bosea rubneri</name>
    <dbReference type="NCBI Taxonomy" id="3075434"/>
    <lineage>
        <taxon>Bacteria</taxon>
        <taxon>Pseudomonadati</taxon>
        <taxon>Pseudomonadota</taxon>
        <taxon>Alphaproteobacteria</taxon>
        <taxon>Hyphomicrobiales</taxon>
        <taxon>Boseaceae</taxon>
        <taxon>Bosea</taxon>
    </lineage>
</organism>